<reference evidence="6 7" key="1">
    <citation type="submission" date="2015-07" db="EMBL/GenBank/DDBJ databases">
        <authorList>
            <person name="Noorani M."/>
        </authorList>
    </citation>
    <scope>NUCLEOTIDE SEQUENCE [LARGE SCALE GENOMIC DNA]</scope>
    <source>
        <strain evidence="6 7">CECT 7802</strain>
    </source>
</reference>
<dbReference type="RefSeq" id="WP_055082753.1">
    <property type="nucleotide sequence ID" value="NZ_CXSU01000005.1"/>
</dbReference>
<feature type="modified residue" description="4-aspartylphosphate" evidence="3">
    <location>
        <position position="215"/>
    </location>
</feature>
<evidence type="ECO:0000259" key="5">
    <source>
        <dbReference type="PROSITE" id="PS50887"/>
    </source>
</evidence>
<dbReference type="InterPro" id="IPR001789">
    <property type="entry name" value="Sig_transdc_resp-reg_receiver"/>
</dbReference>
<dbReference type="InterPro" id="IPR050469">
    <property type="entry name" value="Diguanylate_Cyclase"/>
</dbReference>
<keyword evidence="7" id="KW-1185">Reference proteome</keyword>
<feature type="domain" description="Response regulatory" evidence="4">
    <location>
        <begin position="166"/>
        <end position="283"/>
    </location>
</feature>
<dbReference type="Proteomes" id="UP000049222">
    <property type="component" value="Unassembled WGS sequence"/>
</dbReference>
<accession>A0A0M6YEL3</accession>
<organism evidence="6 7">
    <name type="scientific">Jannaschia donghaensis</name>
    <dbReference type="NCBI Taxonomy" id="420998"/>
    <lineage>
        <taxon>Bacteria</taxon>
        <taxon>Pseudomonadati</taxon>
        <taxon>Pseudomonadota</taxon>
        <taxon>Alphaproteobacteria</taxon>
        <taxon>Rhodobacterales</taxon>
        <taxon>Roseobacteraceae</taxon>
        <taxon>Jannaschia</taxon>
    </lineage>
</organism>
<dbReference type="SUPFAM" id="SSF52172">
    <property type="entry name" value="CheY-like"/>
    <property type="match status" value="2"/>
</dbReference>
<dbReference type="Pfam" id="PF00990">
    <property type="entry name" value="GGDEF"/>
    <property type="match status" value="1"/>
</dbReference>
<dbReference type="CDD" id="cd01949">
    <property type="entry name" value="GGDEF"/>
    <property type="match status" value="1"/>
</dbReference>
<dbReference type="GO" id="GO:0052621">
    <property type="term" value="F:diguanylate cyclase activity"/>
    <property type="evidence" value="ECO:0007669"/>
    <property type="project" value="UniProtKB-EC"/>
</dbReference>
<dbReference type="SMART" id="SM00267">
    <property type="entry name" value="GGDEF"/>
    <property type="match status" value="1"/>
</dbReference>
<dbReference type="EMBL" id="CXSU01000005">
    <property type="protein sequence ID" value="CTQ48792.1"/>
    <property type="molecule type" value="Genomic_DNA"/>
</dbReference>
<keyword evidence="3" id="KW-0597">Phosphoprotein</keyword>
<dbReference type="InterPro" id="IPR011006">
    <property type="entry name" value="CheY-like_superfamily"/>
</dbReference>
<feature type="domain" description="Response regulatory" evidence="4">
    <location>
        <begin position="4"/>
        <end position="120"/>
    </location>
</feature>
<dbReference type="GO" id="GO:0005886">
    <property type="term" value="C:plasma membrane"/>
    <property type="evidence" value="ECO:0007669"/>
    <property type="project" value="TreeGrafter"/>
</dbReference>
<evidence type="ECO:0000256" key="1">
    <source>
        <dbReference type="ARBA" id="ARBA00012528"/>
    </source>
</evidence>
<dbReference type="SMART" id="SM00448">
    <property type="entry name" value="REC"/>
    <property type="match status" value="1"/>
</dbReference>
<dbReference type="PANTHER" id="PTHR45138">
    <property type="entry name" value="REGULATORY COMPONENTS OF SENSORY TRANSDUCTION SYSTEM"/>
    <property type="match status" value="1"/>
</dbReference>
<dbReference type="EC" id="2.7.7.65" evidence="1"/>
<gene>
    <name evidence="6" type="primary">pleD</name>
    <name evidence="6" type="ORF">JDO7802_00797</name>
</gene>
<evidence type="ECO:0000313" key="6">
    <source>
        <dbReference type="EMBL" id="CTQ48792.1"/>
    </source>
</evidence>
<name>A0A0M6YEL3_9RHOB</name>
<proteinExistence type="predicted"/>
<comment type="catalytic activity">
    <reaction evidence="2">
        <text>2 GTP = 3',3'-c-di-GMP + 2 diphosphate</text>
        <dbReference type="Rhea" id="RHEA:24898"/>
        <dbReference type="ChEBI" id="CHEBI:33019"/>
        <dbReference type="ChEBI" id="CHEBI:37565"/>
        <dbReference type="ChEBI" id="CHEBI:58805"/>
        <dbReference type="EC" id="2.7.7.65"/>
    </reaction>
</comment>
<dbReference type="PROSITE" id="PS50110">
    <property type="entry name" value="RESPONSE_REGULATORY"/>
    <property type="match status" value="2"/>
</dbReference>
<dbReference type="STRING" id="420998.JDO7802_00797"/>
<dbReference type="GO" id="GO:1902201">
    <property type="term" value="P:negative regulation of bacterial-type flagellum-dependent cell motility"/>
    <property type="evidence" value="ECO:0007669"/>
    <property type="project" value="TreeGrafter"/>
</dbReference>
<evidence type="ECO:0000259" key="4">
    <source>
        <dbReference type="PROSITE" id="PS50110"/>
    </source>
</evidence>
<dbReference type="InterPro" id="IPR029787">
    <property type="entry name" value="Nucleotide_cyclase"/>
</dbReference>
<dbReference type="PANTHER" id="PTHR45138:SF9">
    <property type="entry name" value="DIGUANYLATE CYCLASE DGCM-RELATED"/>
    <property type="match status" value="1"/>
</dbReference>
<dbReference type="InterPro" id="IPR043128">
    <property type="entry name" value="Rev_trsase/Diguanyl_cyclase"/>
</dbReference>
<dbReference type="Gene3D" id="3.30.70.270">
    <property type="match status" value="1"/>
</dbReference>
<evidence type="ECO:0000256" key="3">
    <source>
        <dbReference type="PROSITE-ProRule" id="PRU00169"/>
    </source>
</evidence>
<dbReference type="OrthoDB" id="9812260at2"/>
<feature type="modified residue" description="4-aspartylphosphate" evidence="3">
    <location>
        <position position="53"/>
    </location>
</feature>
<dbReference type="NCBIfam" id="TIGR00254">
    <property type="entry name" value="GGDEF"/>
    <property type="match status" value="1"/>
</dbReference>
<dbReference type="SUPFAM" id="SSF55073">
    <property type="entry name" value="Nucleotide cyclase"/>
    <property type="match status" value="1"/>
</dbReference>
<dbReference type="GO" id="GO:0043709">
    <property type="term" value="P:cell adhesion involved in single-species biofilm formation"/>
    <property type="evidence" value="ECO:0007669"/>
    <property type="project" value="TreeGrafter"/>
</dbReference>
<dbReference type="Gene3D" id="3.40.50.2300">
    <property type="match status" value="1"/>
</dbReference>
<dbReference type="Pfam" id="PF00072">
    <property type="entry name" value="Response_reg"/>
    <property type="match status" value="1"/>
</dbReference>
<feature type="domain" description="GGDEF" evidence="5">
    <location>
        <begin position="333"/>
        <end position="467"/>
    </location>
</feature>
<dbReference type="GO" id="GO:0000160">
    <property type="term" value="P:phosphorelay signal transduction system"/>
    <property type="evidence" value="ECO:0007669"/>
    <property type="project" value="InterPro"/>
</dbReference>
<dbReference type="AlphaFoldDB" id="A0A0M6YEL3"/>
<sequence>MTGRILIVDDVATNRIVMKVKLSAARYEVVPAASGAEALEIAASGGIDIVIMDMMMPGLTGAETCRRLRSDPATATIPVILVTASDDMDARMDGLSAGADDFLSKPVDELALLARVRSLLRSRGEEQDYRARGGDMIEMACATMPGMSEPRPGFAGKPAVVNDGRIALIGGPDATWLPVQRDRLRPLFRETVSIMNGDKALAVPEAEAPDLFLLDADMASRNDGLRLMSELRSRLATRHAAFMILLPKGDSERAATALDLGAADVSYHPFSADEIAMRVRTQLARKRRADRMRNTLDSGLKMAMFDSLTGLHNRHYGLHQLEQVTTRCRALGLRAGLILMDIDHFKVVNDTHGHPVGDAVLARVAQTLQTSLRAEDMVARIGGEEFLAILPDTDMRNVRAVAERLRAAIEAMETPLPGGGSLTVTLSLGAGLLGEQDRVGADALARIDRALYSAKDGGRNCVRLVEA</sequence>
<dbReference type="InterPro" id="IPR000160">
    <property type="entry name" value="GGDEF_dom"/>
</dbReference>
<evidence type="ECO:0000256" key="2">
    <source>
        <dbReference type="ARBA" id="ARBA00034247"/>
    </source>
</evidence>
<evidence type="ECO:0000313" key="7">
    <source>
        <dbReference type="Proteomes" id="UP000049222"/>
    </source>
</evidence>
<dbReference type="FunFam" id="3.30.70.270:FF:000001">
    <property type="entry name" value="Diguanylate cyclase domain protein"/>
    <property type="match status" value="1"/>
</dbReference>
<protein>
    <recommendedName>
        <fullName evidence="1">diguanylate cyclase</fullName>
        <ecNumber evidence="1">2.7.7.65</ecNumber>
    </recommendedName>
</protein>
<dbReference type="PROSITE" id="PS50887">
    <property type="entry name" value="GGDEF"/>
    <property type="match status" value="1"/>
</dbReference>